<feature type="transmembrane region" description="Helical" evidence="1">
    <location>
        <begin position="124"/>
        <end position="148"/>
    </location>
</feature>
<accession>A0ABD6J5X6</accession>
<organism evidence="2 4">
    <name type="scientific">Ligilactobacillus salivarius</name>
    <dbReference type="NCBI Taxonomy" id="1624"/>
    <lineage>
        <taxon>Bacteria</taxon>
        <taxon>Bacillati</taxon>
        <taxon>Bacillota</taxon>
        <taxon>Bacilli</taxon>
        <taxon>Lactobacillales</taxon>
        <taxon>Lactobacillaceae</taxon>
        <taxon>Ligilactobacillus</taxon>
    </lineage>
</organism>
<keyword evidence="1" id="KW-0812">Transmembrane</keyword>
<dbReference type="EMBL" id="VSTR01000007">
    <property type="protein sequence ID" value="MYY73193.1"/>
    <property type="molecule type" value="Genomic_DNA"/>
</dbReference>
<feature type="transmembrane region" description="Helical" evidence="1">
    <location>
        <begin position="352"/>
        <end position="371"/>
    </location>
</feature>
<evidence type="ECO:0000313" key="5">
    <source>
        <dbReference type="Proteomes" id="UP000471300"/>
    </source>
</evidence>
<sequence>MIVVKKEVVGNITVFLIFFCITLGNSQFFTEIGINNFFIYIGYSIVLMKILYEFKTNLTSYFVKRLLLFFVLVYLFSIGIIKQNNLENLTKLNLILSMCLIALVAVLSEGILNSTEQFKFISYAIFWACILATFLAVIKGVSITSLAVEGAGGSNYGFTGGLQHKNYFGVASLAGFISAYISNKKENKFLLWVYLIFIIISNARTAYILFILFIIISNATKIKKINMTKAQLRLVMMLFSIFIILLMILMYKKVTSGSESYQYRYQGLVNYLNMYGENKFYMIFGNAEMAFRNSGQSYTYNIRSVTGWNGTTELSLLSILVKNGLIGMIGYIIIFGYRLIQILSMSFSKIKYDVLAIWVIFFTSGFVETYVANINLVFNPFCYIAIGSLCSIYMKNMSNDDVQFEMEEE</sequence>
<feature type="transmembrane region" description="Helical" evidence="1">
    <location>
        <begin position="377"/>
        <end position="394"/>
    </location>
</feature>
<dbReference type="AlphaFoldDB" id="A0ABD6J5X6"/>
<comment type="caution">
    <text evidence="2">The sequence shown here is derived from an EMBL/GenBank/DDBJ whole genome shotgun (WGS) entry which is preliminary data.</text>
</comment>
<feature type="transmembrane region" description="Helical" evidence="1">
    <location>
        <begin position="232"/>
        <end position="251"/>
    </location>
</feature>
<keyword evidence="1" id="KW-0472">Membrane</keyword>
<feature type="transmembrane region" description="Helical" evidence="1">
    <location>
        <begin position="94"/>
        <end position="112"/>
    </location>
</feature>
<proteinExistence type="predicted"/>
<feature type="transmembrane region" description="Helical" evidence="1">
    <location>
        <begin position="36"/>
        <end position="54"/>
    </location>
</feature>
<dbReference type="Proteomes" id="UP000470980">
    <property type="component" value="Unassembled WGS sequence"/>
</dbReference>
<name>A0ABD6J5X6_9LACO</name>
<protein>
    <recommendedName>
        <fullName evidence="6">Polymerase</fullName>
    </recommendedName>
</protein>
<evidence type="ECO:0000256" key="1">
    <source>
        <dbReference type="SAM" id="Phobius"/>
    </source>
</evidence>
<dbReference type="RefSeq" id="WP_081539118.1">
    <property type="nucleotide sequence ID" value="NZ_CP123986.1"/>
</dbReference>
<feature type="transmembrane region" description="Helical" evidence="1">
    <location>
        <begin position="319"/>
        <end position="340"/>
    </location>
</feature>
<feature type="transmembrane region" description="Helical" evidence="1">
    <location>
        <begin position="66"/>
        <end position="82"/>
    </location>
</feature>
<evidence type="ECO:0000313" key="3">
    <source>
        <dbReference type="EMBL" id="MYZ66245.1"/>
    </source>
</evidence>
<feature type="transmembrane region" description="Helical" evidence="1">
    <location>
        <begin position="12"/>
        <end position="30"/>
    </location>
</feature>
<feature type="transmembrane region" description="Helical" evidence="1">
    <location>
        <begin position="191"/>
        <end position="220"/>
    </location>
</feature>
<reference evidence="4 5" key="1">
    <citation type="journal article" date="2020" name="Food Funct.">
        <title>Screening of Lactobacillus salivarius strains from the feces of Chinese populations and the evaluation of their effects against intestinal inflammation in mice.</title>
        <authorList>
            <person name="Zhai Q."/>
            <person name="Shen X."/>
            <person name="Cen S."/>
            <person name="Zhang C."/>
            <person name="Tian F."/>
            <person name="Zhao J."/>
            <person name="Zhang H."/>
            <person name="Xue Y."/>
            <person name="Chen W."/>
        </authorList>
    </citation>
    <scope>NUCLEOTIDE SEQUENCE [LARGE SCALE GENOMIC DNA]</scope>
    <source>
        <strain evidence="3 5">FZJTZ28M4.scaf</strain>
        <strain evidence="2 4">FZJTZ9M6.scaf</strain>
    </source>
</reference>
<evidence type="ECO:0000313" key="4">
    <source>
        <dbReference type="Proteomes" id="UP000470980"/>
    </source>
</evidence>
<dbReference type="EMBL" id="VSTU01000005">
    <property type="protein sequence ID" value="MYZ66245.1"/>
    <property type="molecule type" value="Genomic_DNA"/>
</dbReference>
<evidence type="ECO:0000313" key="2">
    <source>
        <dbReference type="EMBL" id="MYY73193.1"/>
    </source>
</evidence>
<evidence type="ECO:0008006" key="6">
    <source>
        <dbReference type="Google" id="ProtNLM"/>
    </source>
</evidence>
<keyword evidence="1" id="KW-1133">Transmembrane helix</keyword>
<dbReference type="Proteomes" id="UP000471300">
    <property type="component" value="Unassembled WGS sequence"/>
</dbReference>
<gene>
    <name evidence="3" type="ORF">FYL06_04700</name>
    <name evidence="2" type="ORF">FYL10_05815</name>
</gene>